<keyword evidence="2" id="KW-1185">Reference proteome</keyword>
<evidence type="ECO:0000313" key="1">
    <source>
        <dbReference type="EMBL" id="KAJ3493154.1"/>
    </source>
</evidence>
<dbReference type="EMBL" id="JANAKD010000517">
    <property type="protein sequence ID" value="KAJ3493154.1"/>
    <property type="molecule type" value="Genomic_DNA"/>
</dbReference>
<protein>
    <submittedName>
        <fullName evidence="1">Uncharacterized protein</fullName>
    </submittedName>
</protein>
<evidence type="ECO:0000313" key="2">
    <source>
        <dbReference type="Proteomes" id="UP001148737"/>
    </source>
</evidence>
<comment type="caution">
    <text evidence="1">The sequence shown here is derived from an EMBL/GenBank/DDBJ whole genome shotgun (WGS) entry which is preliminary data.</text>
</comment>
<organism evidence="1 2">
    <name type="scientific">Lecanicillium saksenae</name>
    <dbReference type="NCBI Taxonomy" id="468837"/>
    <lineage>
        <taxon>Eukaryota</taxon>
        <taxon>Fungi</taxon>
        <taxon>Dikarya</taxon>
        <taxon>Ascomycota</taxon>
        <taxon>Pezizomycotina</taxon>
        <taxon>Sordariomycetes</taxon>
        <taxon>Hypocreomycetidae</taxon>
        <taxon>Hypocreales</taxon>
        <taxon>Cordycipitaceae</taxon>
        <taxon>Lecanicillium</taxon>
    </lineage>
</organism>
<reference evidence="1" key="1">
    <citation type="submission" date="2022-07" db="EMBL/GenBank/DDBJ databases">
        <title>Genome Sequence of Lecanicillium saksenae.</title>
        <authorList>
            <person name="Buettner E."/>
        </authorList>
    </citation>
    <scope>NUCLEOTIDE SEQUENCE</scope>
    <source>
        <strain evidence="1">VT-O1</strain>
    </source>
</reference>
<name>A0ACC1QX47_9HYPO</name>
<sequence>MYFDEGSRGSSNAADESHDVDIDNASGGLTFVVAATGCISSMNFAVRVCQSGRSITITDHGSCVADNGMSIISDDRAAVDHGSGDEDVSSAAILAHHYAATRTGNTVPAKVISPKWLCLGADVGAGASSLAPSA</sequence>
<gene>
    <name evidence="1" type="ORF">NLG97_g4915</name>
</gene>
<proteinExistence type="predicted"/>
<accession>A0ACC1QX47</accession>
<dbReference type="Proteomes" id="UP001148737">
    <property type="component" value="Unassembled WGS sequence"/>
</dbReference>